<dbReference type="Proteomes" id="UP000009080">
    <property type="component" value="Chromosome"/>
</dbReference>
<keyword evidence="1" id="KW-0732">Signal</keyword>
<evidence type="ECO:0000256" key="1">
    <source>
        <dbReference type="SAM" id="SignalP"/>
    </source>
</evidence>
<keyword evidence="2" id="KW-0418">Kinase</keyword>
<keyword evidence="2" id="KW-0808">Transferase</keyword>
<feature type="chain" id="PRO_5002946409" evidence="1">
    <location>
        <begin position="20"/>
        <end position="98"/>
    </location>
</feature>
<protein>
    <submittedName>
        <fullName evidence="2">Histidine kinase, hamp region</fullName>
    </submittedName>
</protein>
<evidence type="ECO:0000313" key="3">
    <source>
        <dbReference type="Proteomes" id="UP000009080"/>
    </source>
</evidence>
<dbReference type="OrthoDB" id="7066126at2"/>
<feature type="signal peptide" evidence="1">
    <location>
        <begin position="1"/>
        <end position="19"/>
    </location>
</feature>
<accession>C5BKR7</accession>
<dbReference type="AlphaFoldDB" id="C5BKR7"/>
<name>C5BKR7_TERTT</name>
<dbReference type="GO" id="GO:0016301">
    <property type="term" value="F:kinase activity"/>
    <property type="evidence" value="ECO:0007669"/>
    <property type="project" value="UniProtKB-KW"/>
</dbReference>
<reference evidence="2 3" key="1">
    <citation type="journal article" date="2009" name="PLoS ONE">
        <title>The complete genome of Teredinibacter turnerae T7901: an intracellular endosymbiont of marine wood-boring bivalves (shipworms).</title>
        <authorList>
            <person name="Yang J.C."/>
            <person name="Madupu R."/>
            <person name="Durkin A.S."/>
            <person name="Ekborg N.A."/>
            <person name="Pedamallu C.S."/>
            <person name="Hostetler J.B."/>
            <person name="Radune D."/>
            <person name="Toms B.S."/>
            <person name="Henrissat B."/>
            <person name="Coutinho P.M."/>
            <person name="Schwarz S."/>
            <person name="Field L."/>
            <person name="Trindade-Silva A.E."/>
            <person name="Soares C.A.G."/>
            <person name="Elshahawi S."/>
            <person name="Hanora A."/>
            <person name="Schmidt E.W."/>
            <person name="Haygood M.G."/>
            <person name="Posfai J."/>
            <person name="Benner J."/>
            <person name="Madinger C."/>
            <person name="Nove J."/>
            <person name="Anton B."/>
            <person name="Chaudhary K."/>
            <person name="Foster J."/>
            <person name="Holman A."/>
            <person name="Kumar S."/>
            <person name="Lessard P.A."/>
            <person name="Luyten Y.A."/>
            <person name="Slatko B."/>
            <person name="Wood N."/>
            <person name="Wu B."/>
            <person name="Teplitski M."/>
            <person name="Mougous J.D."/>
            <person name="Ward N."/>
            <person name="Eisen J.A."/>
            <person name="Badger J.H."/>
            <person name="Distel D.L."/>
        </authorList>
    </citation>
    <scope>NUCLEOTIDE SEQUENCE [LARGE SCALE GENOMIC DNA]</scope>
    <source>
        <strain evidence="3">ATCC 39867 / T7901</strain>
    </source>
</reference>
<keyword evidence="3" id="KW-1185">Reference proteome</keyword>
<gene>
    <name evidence="2" type="ordered locus">TERTU_0055</name>
</gene>
<dbReference type="EMBL" id="CP001614">
    <property type="protein sequence ID" value="ACR11658.1"/>
    <property type="molecule type" value="Genomic_DNA"/>
</dbReference>
<dbReference type="KEGG" id="ttu:TERTU_0055"/>
<evidence type="ECO:0000313" key="2">
    <source>
        <dbReference type="EMBL" id="ACR11658.1"/>
    </source>
</evidence>
<organism evidence="2 3">
    <name type="scientific">Teredinibacter turnerae (strain ATCC 39867 / T7901)</name>
    <dbReference type="NCBI Taxonomy" id="377629"/>
    <lineage>
        <taxon>Bacteria</taxon>
        <taxon>Pseudomonadati</taxon>
        <taxon>Pseudomonadota</taxon>
        <taxon>Gammaproteobacteria</taxon>
        <taxon>Cellvibrionales</taxon>
        <taxon>Cellvibrionaceae</taxon>
        <taxon>Teredinibacter</taxon>
    </lineage>
</organism>
<proteinExistence type="predicted"/>
<dbReference type="HOGENOM" id="CLU_2332670_0_0_6"/>
<dbReference type="RefSeq" id="WP_015817770.1">
    <property type="nucleotide sequence ID" value="NC_012997.1"/>
</dbReference>
<dbReference type="eggNOG" id="ENOG5030T8Z">
    <property type="taxonomic scope" value="Bacteria"/>
</dbReference>
<sequence length="98" mass="10342">MNKLASIALVALLSNVAVSGEVGALDPQNSSASSYDVALAEIGSSKSWVATDDFRVVPVETVNSRQEAELNAHMISVNSKVNDSLNALIEQKVAQSLR</sequence>